<dbReference type="Pfam" id="PF19856">
    <property type="entry name" value="DUF6331"/>
    <property type="match status" value="1"/>
</dbReference>
<evidence type="ECO:0000313" key="1">
    <source>
        <dbReference type="EMBL" id="BCS88308.1"/>
    </source>
</evidence>
<dbReference type="InterPro" id="IPR046294">
    <property type="entry name" value="DUF6331"/>
</dbReference>
<dbReference type="RefSeq" id="WP_229595845.1">
    <property type="nucleotide sequence ID" value="NZ_AP024485.1"/>
</dbReference>
<evidence type="ECO:0000313" key="2">
    <source>
        <dbReference type="Proteomes" id="UP001053296"/>
    </source>
</evidence>
<protein>
    <submittedName>
        <fullName evidence="1">Uncharacterized protein</fullName>
    </submittedName>
</protein>
<dbReference type="EMBL" id="AP024485">
    <property type="protein sequence ID" value="BCS88308.1"/>
    <property type="molecule type" value="Genomic_DNA"/>
</dbReference>
<reference evidence="1" key="1">
    <citation type="journal article" date="2022" name="Arch. Microbiol.">
        <title>Pseudodesulfovibrio sediminis sp. nov., a mesophilic and neutrophilic sulfate-reducing bacterium isolated from sediment of a brackish lake.</title>
        <authorList>
            <person name="Takahashi A."/>
            <person name="Kojima H."/>
            <person name="Watanabe M."/>
            <person name="Fukui M."/>
        </authorList>
    </citation>
    <scope>NUCLEOTIDE SEQUENCE</scope>
    <source>
        <strain evidence="1">SF6</strain>
    </source>
</reference>
<accession>A0ABN6ESF0</accession>
<gene>
    <name evidence="1" type="ORF">PSDVSF_15500</name>
</gene>
<organism evidence="1 2">
    <name type="scientific">Pseudodesulfovibrio sediminis</name>
    <dbReference type="NCBI Taxonomy" id="2810563"/>
    <lineage>
        <taxon>Bacteria</taxon>
        <taxon>Pseudomonadati</taxon>
        <taxon>Thermodesulfobacteriota</taxon>
        <taxon>Desulfovibrionia</taxon>
        <taxon>Desulfovibrionales</taxon>
        <taxon>Desulfovibrionaceae</taxon>
    </lineage>
</organism>
<name>A0ABN6ESF0_9BACT</name>
<dbReference type="Proteomes" id="UP001053296">
    <property type="component" value="Chromosome"/>
</dbReference>
<keyword evidence="2" id="KW-1185">Reference proteome</keyword>
<proteinExistence type="predicted"/>
<sequence>MNKDDIPIGESSWIEFIDLADRQGEAVQVDSLLVKLFPLWEALEQHCVAECCGFDAFDFYPNAIVSAATGMDLNELHETLSNAISDIEALETTIVVSDRLNNYADKKTFLALLAHIKSCVQF</sequence>